<dbReference type="RefSeq" id="WP_092114280.1">
    <property type="nucleotide sequence ID" value="NZ_FNTH01000001.1"/>
</dbReference>
<accession>A0A1H4NRL0</accession>
<proteinExistence type="predicted"/>
<sequence>MTEQILTAAGFKIVTRAGFDAATDVPAAVRLVAQRIFKRWGGDFVVYDPAGGDDGWLLIDDDRDQIIGETVEHLGRLKPEPPAPAQGSLF</sequence>
<evidence type="ECO:0000313" key="2">
    <source>
        <dbReference type="Proteomes" id="UP000198992"/>
    </source>
</evidence>
<reference evidence="1 2" key="1">
    <citation type="submission" date="2016-10" db="EMBL/GenBank/DDBJ databases">
        <authorList>
            <person name="de Groot N.N."/>
        </authorList>
    </citation>
    <scope>NUCLEOTIDE SEQUENCE [LARGE SCALE GENOMIC DNA]</scope>
    <source>
        <strain evidence="1 2">MT12</strain>
    </source>
</reference>
<name>A0A1H4NRL0_9BRAD</name>
<protein>
    <submittedName>
        <fullName evidence="1">Uncharacterized protein</fullName>
    </submittedName>
</protein>
<gene>
    <name evidence="1" type="ORF">SAMN05444164_0707</name>
</gene>
<dbReference type="Proteomes" id="UP000198992">
    <property type="component" value="Unassembled WGS sequence"/>
</dbReference>
<dbReference type="AlphaFoldDB" id="A0A1H4NRL0"/>
<dbReference type="EMBL" id="FNTH01000001">
    <property type="protein sequence ID" value="SEB97769.1"/>
    <property type="molecule type" value="Genomic_DNA"/>
</dbReference>
<dbReference type="OrthoDB" id="8243057at2"/>
<organism evidence="1 2">
    <name type="scientific">Bradyrhizobium erythrophlei</name>
    <dbReference type="NCBI Taxonomy" id="1437360"/>
    <lineage>
        <taxon>Bacteria</taxon>
        <taxon>Pseudomonadati</taxon>
        <taxon>Pseudomonadota</taxon>
        <taxon>Alphaproteobacteria</taxon>
        <taxon>Hyphomicrobiales</taxon>
        <taxon>Nitrobacteraceae</taxon>
        <taxon>Bradyrhizobium</taxon>
    </lineage>
</organism>
<evidence type="ECO:0000313" key="1">
    <source>
        <dbReference type="EMBL" id="SEB97769.1"/>
    </source>
</evidence>